<evidence type="ECO:0000313" key="6">
    <source>
        <dbReference type="Proteomes" id="UP000268192"/>
    </source>
</evidence>
<dbReference type="AlphaFoldDB" id="A0A3Q8XME6"/>
<name>A0A3Q8XME6_9HYPH</name>
<proteinExistence type="inferred from homology"/>
<sequence>MIGGIQNVSALSFTRAMEGASETGSSSSILQMPLTGQMQGVAPASGDFGATLASMATDMVGSLRGAEQASLDGINGQADMREVVDAVMTAEQTLQTAIAIRDKIVTAYLEVSRMQI</sequence>
<dbReference type="GO" id="GO:0003774">
    <property type="term" value="F:cytoskeletal motor activity"/>
    <property type="evidence" value="ECO:0007669"/>
    <property type="project" value="InterPro"/>
</dbReference>
<dbReference type="GO" id="GO:0005198">
    <property type="term" value="F:structural molecule activity"/>
    <property type="evidence" value="ECO:0007669"/>
    <property type="project" value="InterPro"/>
</dbReference>
<keyword evidence="3 4" id="KW-0975">Bacterial flagellum</keyword>
<comment type="subcellular location">
    <subcellularLocation>
        <location evidence="1 4">Bacterial flagellum basal body</location>
    </subcellularLocation>
</comment>
<dbReference type="Proteomes" id="UP000268192">
    <property type="component" value="Chromosome"/>
</dbReference>
<dbReference type="InterPro" id="IPR001624">
    <property type="entry name" value="FliE"/>
</dbReference>
<evidence type="ECO:0000256" key="1">
    <source>
        <dbReference type="ARBA" id="ARBA00004117"/>
    </source>
</evidence>
<evidence type="ECO:0000313" key="5">
    <source>
        <dbReference type="EMBL" id="AZN70855.1"/>
    </source>
</evidence>
<evidence type="ECO:0000256" key="3">
    <source>
        <dbReference type="ARBA" id="ARBA00023143"/>
    </source>
</evidence>
<dbReference type="PANTHER" id="PTHR34653:SF1">
    <property type="entry name" value="FLAGELLAR HOOK-BASAL BODY COMPLEX PROTEIN FLIE"/>
    <property type="match status" value="1"/>
</dbReference>
<dbReference type="GO" id="GO:0009425">
    <property type="term" value="C:bacterial-type flagellum basal body"/>
    <property type="evidence" value="ECO:0007669"/>
    <property type="project" value="UniProtKB-SubCell"/>
</dbReference>
<dbReference type="RefSeq" id="WP_126008533.1">
    <property type="nucleotide sequence ID" value="NZ_CP032509.1"/>
</dbReference>
<gene>
    <name evidence="4 5" type="primary">fliE</name>
    <name evidence="5" type="ORF">D5400_05815</name>
</gene>
<organism evidence="5 6">
    <name type="scientific">Georhizobium profundi</name>
    <dbReference type="NCBI Taxonomy" id="2341112"/>
    <lineage>
        <taxon>Bacteria</taxon>
        <taxon>Pseudomonadati</taxon>
        <taxon>Pseudomonadota</taxon>
        <taxon>Alphaproteobacteria</taxon>
        <taxon>Hyphomicrobiales</taxon>
        <taxon>Rhizobiaceae</taxon>
        <taxon>Georhizobium</taxon>
    </lineage>
</organism>
<dbReference type="EMBL" id="CP032509">
    <property type="protein sequence ID" value="AZN70855.1"/>
    <property type="molecule type" value="Genomic_DNA"/>
</dbReference>
<dbReference type="KEGG" id="abaw:D5400_05815"/>
<evidence type="ECO:0000256" key="4">
    <source>
        <dbReference type="HAMAP-Rule" id="MF_00724"/>
    </source>
</evidence>
<dbReference type="PANTHER" id="PTHR34653">
    <property type="match status" value="1"/>
</dbReference>
<reference evidence="5 6" key="1">
    <citation type="submission" date="2018-09" db="EMBL/GenBank/DDBJ databases">
        <title>Marinorhizobium profundi gen. nov., sp. nov., isolated from a deep-sea sediment sample from the New Britain Trench and proposal of Marinorhizobiaceae fam. nov. in the order Rhizobiales of the class Alphaproteobacteria.</title>
        <authorList>
            <person name="Cao J."/>
        </authorList>
    </citation>
    <scope>NUCLEOTIDE SEQUENCE [LARGE SCALE GENOMIC DNA]</scope>
    <source>
        <strain evidence="5 6">WS11</strain>
    </source>
</reference>
<dbReference type="HAMAP" id="MF_00724">
    <property type="entry name" value="FliE"/>
    <property type="match status" value="1"/>
</dbReference>
<accession>A0A3Q8XME6</accession>
<keyword evidence="5" id="KW-0966">Cell projection</keyword>
<protein>
    <recommendedName>
        <fullName evidence="4">Flagellar hook-basal body complex protein FliE</fullName>
    </recommendedName>
</protein>
<keyword evidence="5" id="KW-0969">Cilium</keyword>
<dbReference type="GO" id="GO:0071973">
    <property type="term" value="P:bacterial-type flagellum-dependent cell motility"/>
    <property type="evidence" value="ECO:0007669"/>
    <property type="project" value="InterPro"/>
</dbReference>
<evidence type="ECO:0000256" key="2">
    <source>
        <dbReference type="ARBA" id="ARBA00009272"/>
    </source>
</evidence>
<dbReference type="OrthoDB" id="9812413at2"/>
<dbReference type="Pfam" id="PF02049">
    <property type="entry name" value="FliE"/>
    <property type="match status" value="1"/>
</dbReference>
<keyword evidence="6" id="KW-1185">Reference proteome</keyword>
<keyword evidence="5" id="KW-0282">Flagellum</keyword>
<comment type="similarity">
    <text evidence="2 4">Belongs to the FliE family.</text>
</comment>